<dbReference type="GO" id="GO:0005794">
    <property type="term" value="C:Golgi apparatus"/>
    <property type="evidence" value="ECO:0007669"/>
    <property type="project" value="TreeGrafter"/>
</dbReference>
<evidence type="ECO:0000256" key="6">
    <source>
        <dbReference type="ARBA" id="ARBA00023136"/>
    </source>
</evidence>
<dbReference type="PANTHER" id="PTHR32285:SF219">
    <property type="entry name" value="PROTEIN TRICHOME BIREFRINGENCE-LIKE 24"/>
    <property type="match status" value="1"/>
</dbReference>
<dbReference type="OrthoDB" id="630188at2759"/>
<feature type="domain" description="Trichome birefringence-like C-terminal" evidence="9">
    <location>
        <begin position="141"/>
        <end position="432"/>
    </location>
</feature>
<name>A0A2Z7CQ65_9LAMI</name>
<protein>
    <submittedName>
        <fullName evidence="11">Protein trichome birefringence-like 23</fullName>
    </submittedName>
</protein>
<dbReference type="Pfam" id="PF13839">
    <property type="entry name" value="PC-Esterase"/>
    <property type="match status" value="1"/>
</dbReference>
<comment type="similarity">
    <text evidence="2">Belongs to the PC-esterase family. TBL subfamily.</text>
</comment>
<feature type="transmembrane region" description="Helical" evidence="8">
    <location>
        <begin position="16"/>
        <end position="35"/>
    </location>
</feature>
<dbReference type="GO" id="GO:0016413">
    <property type="term" value="F:O-acetyltransferase activity"/>
    <property type="evidence" value="ECO:0007669"/>
    <property type="project" value="InterPro"/>
</dbReference>
<dbReference type="InterPro" id="IPR025846">
    <property type="entry name" value="TBL_N"/>
</dbReference>
<evidence type="ECO:0000256" key="5">
    <source>
        <dbReference type="ARBA" id="ARBA00022989"/>
    </source>
</evidence>
<comment type="subcellular location">
    <subcellularLocation>
        <location evidence="1">Membrane</location>
        <topology evidence="1">Single-pass membrane protein</topology>
    </subcellularLocation>
</comment>
<keyword evidence="5 8" id="KW-1133">Transmembrane helix</keyword>
<evidence type="ECO:0000313" key="11">
    <source>
        <dbReference type="EMBL" id="KZV48913.1"/>
    </source>
</evidence>
<evidence type="ECO:0000313" key="12">
    <source>
        <dbReference type="Proteomes" id="UP000250235"/>
    </source>
</evidence>
<gene>
    <name evidence="11" type="ORF">F511_09701</name>
</gene>
<feature type="region of interest" description="Disordered" evidence="7">
    <location>
        <begin position="58"/>
        <end position="83"/>
    </location>
</feature>
<evidence type="ECO:0000259" key="9">
    <source>
        <dbReference type="Pfam" id="PF13839"/>
    </source>
</evidence>
<keyword evidence="3 8" id="KW-0812">Transmembrane</keyword>
<feature type="domain" description="Trichome birefringence-like N-terminal" evidence="10">
    <location>
        <begin position="88"/>
        <end position="140"/>
    </location>
</feature>
<sequence length="437" mass="50602">MYTWKSLWRSVSKNSFFVLKFGFSILLVGLGFALLCSRSDFSSVSDTYFLEKTQVSPPPDISFTSQENGDQIPSQQGNELQSLDSPGKCSLFVGDWVPYQGEPLYTNNSCSFIEEHQNCMKNGRPDKDYLYWRWSPLGCELPRLEPETFLELMRNKSLALIGDSISRNHVQSLLCMLSTVENAVQVYHDEEYRSRRWIFPSYSFTVSVIWSPFLAKALIFEDMNGVSTSEIELHLDELDQSWTNQFDSFDYMIFSSGKWFIKGTIYYEDNQILGCHYCPKRNFTELGYNFAFRRVIKNVFDYIIQSKHKGMIFYRTLTPDHFENGQWFSGGTCNRSSPSKGGEFELNEMDEYLRNIELSEFEKASDKASENGVKLKLFDVTNLSLLRPDGHPGPYRFFQPFANGKTGKVVNDCLHWCLPGPIDYWNDLLMEMVKDTH</sequence>
<evidence type="ECO:0000256" key="3">
    <source>
        <dbReference type="ARBA" id="ARBA00022692"/>
    </source>
</evidence>
<evidence type="ECO:0000256" key="2">
    <source>
        <dbReference type="ARBA" id="ARBA00007727"/>
    </source>
</evidence>
<dbReference type="PANTHER" id="PTHR32285">
    <property type="entry name" value="PROTEIN TRICHOME BIREFRINGENCE-LIKE 9-RELATED"/>
    <property type="match status" value="1"/>
</dbReference>
<dbReference type="EMBL" id="KQ993802">
    <property type="protein sequence ID" value="KZV48913.1"/>
    <property type="molecule type" value="Genomic_DNA"/>
</dbReference>
<reference evidence="11 12" key="1">
    <citation type="journal article" date="2015" name="Proc. Natl. Acad. Sci. U.S.A.">
        <title>The resurrection genome of Boea hygrometrica: A blueprint for survival of dehydration.</title>
        <authorList>
            <person name="Xiao L."/>
            <person name="Yang G."/>
            <person name="Zhang L."/>
            <person name="Yang X."/>
            <person name="Zhao S."/>
            <person name="Ji Z."/>
            <person name="Zhou Q."/>
            <person name="Hu M."/>
            <person name="Wang Y."/>
            <person name="Chen M."/>
            <person name="Xu Y."/>
            <person name="Jin H."/>
            <person name="Xiao X."/>
            <person name="Hu G."/>
            <person name="Bao F."/>
            <person name="Hu Y."/>
            <person name="Wan P."/>
            <person name="Li L."/>
            <person name="Deng X."/>
            <person name="Kuang T."/>
            <person name="Xiang C."/>
            <person name="Zhu J.K."/>
            <person name="Oliver M.J."/>
            <person name="He Y."/>
        </authorList>
    </citation>
    <scope>NUCLEOTIDE SEQUENCE [LARGE SCALE GENOMIC DNA]</scope>
    <source>
        <strain evidence="12">cv. XS01</strain>
    </source>
</reference>
<dbReference type="AlphaFoldDB" id="A0A2Z7CQ65"/>
<accession>A0A2Z7CQ65</accession>
<proteinExistence type="inferred from homology"/>
<keyword evidence="4" id="KW-0735">Signal-anchor</keyword>
<evidence type="ECO:0000256" key="8">
    <source>
        <dbReference type="SAM" id="Phobius"/>
    </source>
</evidence>
<evidence type="ECO:0000256" key="7">
    <source>
        <dbReference type="SAM" id="MobiDB-lite"/>
    </source>
</evidence>
<dbReference type="InterPro" id="IPR029962">
    <property type="entry name" value="TBL"/>
</dbReference>
<dbReference type="Pfam" id="PF14416">
    <property type="entry name" value="PMR5N"/>
    <property type="match status" value="1"/>
</dbReference>
<dbReference type="GO" id="GO:0016020">
    <property type="term" value="C:membrane"/>
    <property type="evidence" value="ECO:0007669"/>
    <property type="project" value="UniProtKB-SubCell"/>
</dbReference>
<evidence type="ECO:0000259" key="10">
    <source>
        <dbReference type="Pfam" id="PF14416"/>
    </source>
</evidence>
<keyword evidence="12" id="KW-1185">Reference proteome</keyword>
<evidence type="ECO:0000256" key="1">
    <source>
        <dbReference type="ARBA" id="ARBA00004167"/>
    </source>
</evidence>
<organism evidence="11 12">
    <name type="scientific">Dorcoceras hygrometricum</name>
    <dbReference type="NCBI Taxonomy" id="472368"/>
    <lineage>
        <taxon>Eukaryota</taxon>
        <taxon>Viridiplantae</taxon>
        <taxon>Streptophyta</taxon>
        <taxon>Embryophyta</taxon>
        <taxon>Tracheophyta</taxon>
        <taxon>Spermatophyta</taxon>
        <taxon>Magnoliopsida</taxon>
        <taxon>eudicotyledons</taxon>
        <taxon>Gunneridae</taxon>
        <taxon>Pentapetalae</taxon>
        <taxon>asterids</taxon>
        <taxon>lamiids</taxon>
        <taxon>Lamiales</taxon>
        <taxon>Gesneriaceae</taxon>
        <taxon>Didymocarpoideae</taxon>
        <taxon>Trichosporeae</taxon>
        <taxon>Loxocarpinae</taxon>
        <taxon>Dorcoceras</taxon>
    </lineage>
</organism>
<evidence type="ECO:0000256" key="4">
    <source>
        <dbReference type="ARBA" id="ARBA00022968"/>
    </source>
</evidence>
<keyword evidence="6 8" id="KW-0472">Membrane</keyword>
<feature type="compositionally biased region" description="Polar residues" evidence="7">
    <location>
        <begin position="62"/>
        <end position="83"/>
    </location>
</feature>
<dbReference type="Proteomes" id="UP000250235">
    <property type="component" value="Unassembled WGS sequence"/>
</dbReference>
<dbReference type="InterPro" id="IPR026057">
    <property type="entry name" value="TBL_C"/>
</dbReference>